<gene>
    <name evidence="4" type="ORF">D9758_009428</name>
</gene>
<evidence type="ECO:0000313" key="5">
    <source>
        <dbReference type="Proteomes" id="UP000559256"/>
    </source>
</evidence>
<dbReference type="Gene3D" id="3.40.50.1000">
    <property type="entry name" value="HAD superfamily/HAD-like"/>
    <property type="match status" value="1"/>
</dbReference>
<dbReference type="GO" id="GO:0005744">
    <property type="term" value="C:TIM23 mitochondrial import inner membrane translocase complex"/>
    <property type="evidence" value="ECO:0007669"/>
    <property type="project" value="UniProtKB-UniRule"/>
</dbReference>
<dbReference type="Pfam" id="PF03031">
    <property type="entry name" value="NIF"/>
    <property type="match status" value="1"/>
</dbReference>
<comment type="subunit">
    <text evidence="1">Component of the TIM23 complex.</text>
</comment>
<evidence type="ECO:0000259" key="3">
    <source>
        <dbReference type="PROSITE" id="PS50969"/>
    </source>
</evidence>
<comment type="subcellular location">
    <subcellularLocation>
        <location evidence="1">Mitochondrion inner membrane</location>
        <topology evidence="1">Single-pass membrane protein</topology>
    </subcellularLocation>
</comment>
<dbReference type="InterPro" id="IPR004274">
    <property type="entry name" value="FCP1_dom"/>
</dbReference>
<dbReference type="EMBL" id="JAACJM010000068">
    <property type="protein sequence ID" value="KAF5352020.1"/>
    <property type="molecule type" value="Genomic_DNA"/>
</dbReference>
<organism evidence="4 5">
    <name type="scientific">Tetrapyrgos nigripes</name>
    <dbReference type="NCBI Taxonomy" id="182062"/>
    <lineage>
        <taxon>Eukaryota</taxon>
        <taxon>Fungi</taxon>
        <taxon>Dikarya</taxon>
        <taxon>Basidiomycota</taxon>
        <taxon>Agaricomycotina</taxon>
        <taxon>Agaricomycetes</taxon>
        <taxon>Agaricomycetidae</taxon>
        <taxon>Agaricales</taxon>
        <taxon>Marasmiineae</taxon>
        <taxon>Marasmiaceae</taxon>
        <taxon>Tetrapyrgos</taxon>
    </lineage>
</organism>
<feature type="compositionally biased region" description="Basic and acidic residues" evidence="2">
    <location>
        <begin position="339"/>
        <end position="349"/>
    </location>
</feature>
<keyword evidence="1" id="KW-0809">Transit peptide</keyword>
<feature type="compositionally biased region" description="Basic residues" evidence="2">
    <location>
        <begin position="212"/>
        <end position="225"/>
    </location>
</feature>
<dbReference type="InterPro" id="IPR036412">
    <property type="entry name" value="HAD-like_sf"/>
</dbReference>
<keyword evidence="1" id="KW-0653">Protein transport</keyword>
<dbReference type="SUPFAM" id="SSF56784">
    <property type="entry name" value="HAD-like"/>
    <property type="match status" value="1"/>
</dbReference>
<feature type="region of interest" description="Disordered" evidence="2">
    <location>
        <begin position="210"/>
        <end position="249"/>
    </location>
</feature>
<dbReference type="PROSITE" id="PS50969">
    <property type="entry name" value="FCP1"/>
    <property type="match status" value="1"/>
</dbReference>
<accession>A0A8H5D1Z7</accession>
<sequence length="389" mass="43862">MLKKPLVFGPSLTGLLNKTAQMGATLSPEYIDISTRPTAFSNPPRKLLVLDLNGSLLLRTKHVQRNHSNMRTVHPRPYMRSFRDYLFHARVKEWLDTVVWSSAQPHSVADMVDKCFGDRKADFKAIWARDTLGLNKYQYSQKSQTTKDLKKIWSAFPSHSAYTTVLLDDSPRKARQQPWNHLCIHEYDSKMRLKDVEVWKCVNSSSKSSKNALKKGAKKEKKRQKKLVEGGVEATSIPPPTEPSCPHEEKPAEHSAILDLDHNTSYDQTLLAIIGILEALKSQNNVASWIRAGGLSRVEPVPIPKLSSLQLLRSVNSDPDVVAEDEEGKEVNVNEEDEGGAREDRNSETKLLDAHDTWFEHLEMVSAWANRGKAALDRLEIEVDPGVRG</sequence>
<keyword evidence="5" id="KW-1185">Reference proteome</keyword>
<protein>
    <recommendedName>
        <fullName evidence="1">Mitochondrial import inner membrane translocase subunit TIM50</fullName>
    </recommendedName>
</protein>
<evidence type="ECO:0000313" key="4">
    <source>
        <dbReference type="EMBL" id="KAF5352020.1"/>
    </source>
</evidence>
<dbReference type="SMART" id="SM00577">
    <property type="entry name" value="CPDc"/>
    <property type="match status" value="1"/>
</dbReference>
<feature type="compositionally biased region" description="Acidic residues" evidence="2">
    <location>
        <begin position="321"/>
        <end position="338"/>
    </location>
</feature>
<evidence type="ECO:0000256" key="2">
    <source>
        <dbReference type="SAM" id="MobiDB-lite"/>
    </source>
</evidence>
<dbReference type="PANTHER" id="PTHR12210">
    <property type="entry name" value="DULLARD PROTEIN PHOSPHATASE"/>
    <property type="match status" value="1"/>
</dbReference>
<keyword evidence="1" id="KW-0496">Mitochondrion</keyword>
<proteinExistence type="inferred from homology"/>
<comment type="caution">
    <text evidence="4">The sequence shown here is derived from an EMBL/GenBank/DDBJ whole genome shotgun (WGS) entry which is preliminary data.</text>
</comment>
<dbReference type="GO" id="GO:0015031">
    <property type="term" value="P:protein transport"/>
    <property type="evidence" value="ECO:0007669"/>
    <property type="project" value="UniProtKB-KW"/>
</dbReference>
<dbReference type="InterPro" id="IPR023214">
    <property type="entry name" value="HAD_sf"/>
</dbReference>
<keyword evidence="1" id="KW-0813">Transport</keyword>
<keyword evidence="1" id="KW-0811">Translocation</keyword>
<reference evidence="4 5" key="1">
    <citation type="journal article" date="2020" name="ISME J.">
        <title>Uncovering the hidden diversity of litter-decomposition mechanisms in mushroom-forming fungi.</title>
        <authorList>
            <person name="Floudas D."/>
            <person name="Bentzer J."/>
            <person name="Ahren D."/>
            <person name="Johansson T."/>
            <person name="Persson P."/>
            <person name="Tunlid A."/>
        </authorList>
    </citation>
    <scope>NUCLEOTIDE SEQUENCE [LARGE SCALE GENOMIC DNA]</scope>
    <source>
        <strain evidence="4 5">CBS 291.85</strain>
    </source>
</reference>
<dbReference type="Proteomes" id="UP000559256">
    <property type="component" value="Unassembled WGS sequence"/>
</dbReference>
<comment type="function">
    <text evidence="1">Essential component of the TIM23 complex, a complex that mediates the translocation of transit peptide-containing proteins across the mitochondrial inner membrane.</text>
</comment>
<comment type="similarity">
    <text evidence="1">Belongs to the TIM50 family.</text>
</comment>
<evidence type="ECO:0000256" key="1">
    <source>
        <dbReference type="RuleBase" id="RU365079"/>
    </source>
</evidence>
<name>A0A8H5D1Z7_9AGAR</name>
<dbReference type="OrthoDB" id="1711508at2759"/>
<dbReference type="AlphaFoldDB" id="A0A8H5D1Z7"/>
<dbReference type="InterPro" id="IPR050365">
    <property type="entry name" value="TIM50"/>
</dbReference>
<feature type="region of interest" description="Disordered" evidence="2">
    <location>
        <begin position="320"/>
        <end position="349"/>
    </location>
</feature>
<feature type="domain" description="FCP1 homology" evidence="3">
    <location>
        <begin position="41"/>
        <end position="209"/>
    </location>
</feature>